<keyword evidence="4" id="KW-1185">Reference proteome</keyword>
<reference evidence="3 4" key="1">
    <citation type="submission" date="2019-08" db="EMBL/GenBank/DDBJ databases">
        <authorList>
            <person name="Alioto T."/>
            <person name="Alioto T."/>
            <person name="Gomez Garrido J."/>
        </authorList>
    </citation>
    <scope>NUCLEOTIDE SEQUENCE [LARGE SCALE GENOMIC DNA]</scope>
</reference>
<proteinExistence type="predicted"/>
<evidence type="ECO:0000259" key="2">
    <source>
        <dbReference type="Pfam" id="PF03372"/>
    </source>
</evidence>
<name>A0A5E4MJK1_9HEMI</name>
<dbReference type="Pfam" id="PF03372">
    <property type="entry name" value="Exo_endo_phos"/>
    <property type="match status" value="1"/>
</dbReference>
<dbReference type="GO" id="GO:0004527">
    <property type="term" value="F:exonuclease activity"/>
    <property type="evidence" value="ECO:0007669"/>
    <property type="project" value="UniProtKB-KW"/>
</dbReference>
<feature type="domain" description="Endonuclease/exonuclease/phosphatase" evidence="2">
    <location>
        <begin position="270"/>
        <end position="426"/>
    </location>
</feature>
<evidence type="ECO:0000313" key="3">
    <source>
        <dbReference type="EMBL" id="VVC29542.1"/>
    </source>
</evidence>
<dbReference type="GO" id="GO:0004519">
    <property type="term" value="F:endonuclease activity"/>
    <property type="evidence" value="ECO:0007669"/>
    <property type="project" value="UniProtKB-KW"/>
</dbReference>
<sequence>MFPSGNPPNSGESDAEKSAALEIDSGLAPPPADLDPPTAENAAELVPPAAEDAAELVPPDAEDAAELAPPDAEDDAELVPPAEVNNNANPEIRIHLVDDVPEEQPPQIPVPRFRDQMVQVPAPRLPSSTKRCVLTMDGYSYVIAASRPDRHDEEYCEGHRTEYCPKSKKTKAKCANCCENHTANWKGCPAKKKAIERAHLKQVSAMKRIQQKPVTTNISYAQMASTSKQRNADTSKYHSKNGQTGNKPDKVQKYLAENKEMYSTLRIIAWNANGGRARGGTAVIIKESIKLYELEKYAVSHTQATSVIVNDGNNDLTVTAINCPPQGGADEIKFAEFFHTLDYIFIVRGDYNAKHTYRGSRLISPKGRALLKVANNINAEIITTSKPTYWPTDPNKIPDLLDFFIMKGISSNYIGVLELTELTSDHIPVLLALSSNVIHKQQKMLLINKKTDWDLFRTNLDETLTLTVRLRKLIEINSAVEQLIPSYKGRKRQHP</sequence>
<evidence type="ECO:0000256" key="1">
    <source>
        <dbReference type="SAM" id="MobiDB-lite"/>
    </source>
</evidence>
<feature type="compositionally biased region" description="Polar residues" evidence="1">
    <location>
        <begin position="237"/>
        <end position="246"/>
    </location>
</feature>
<dbReference type="OrthoDB" id="6626684at2759"/>
<dbReference type="InterPro" id="IPR005135">
    <property type="entry name" value="Endo/exonuclease/phosphatase"/>
</dbReference>
<protein>
    <submittedName>
        <fullName evidence="3">Endonuclease/exonuclease/phosphatase</fullName>
    </submittedName>
</protein>
<dbReference type="SUPFAM" id="SSF56219">
    <property type="entry name" value="DNase I-like"/>
    <property type="match status" value="1"/>
</dbReference>
<feature type="region of interest" description="Disordered" evidence="1">
    <location>
        <begin position="224"/>
        <end position="249"/>
    </location>
</feature>
<organism evidence="3 4">
    <name type="scientific">Cinara cedri</name>
    <dbReference type="NCBI Taxonomy" id="506608"/>
    <lineage>
        <taxon>Eukaryota</taxon>
        <taxon>Metazoa</taxon>
        <taxon>Ecdysozoa</taxon>
        <taxon>Arthropoda</taxon>
        <taxon>Hexapoda</taxon>
        <taxon>Insecta</taxon>
        <taxon>Pterygota</taxon>
        <taxon>Neoptera</taxon>
        <taxon>Paraneoptera</taxon>
        <taxon>Hemiptera</taxon>
        <taxon>Sternorrhyncha</taxon>
        <taxon>Aphidomorpha</taxon>
        <taxon>Aphidoidea</taxon>
        <taxon>Aphididae</taxon>
        <taxon>Lachninae</taxon>
        <taxon>Cinara</taxon>
    </lineage>
</organism>
<keyword evidence="3" id="KW-0269">Exonuclease</keyword>
<dbReference type="EMBL" id="CABPRJ010000494">
    <property type="protein sequence ID" value="VVC29542.1"/>
    <property type="molecule type" value="Genomic_DNA"/>
</dbReference>
<dbReference type="InterPro" id="IPR036691">
    <property type="entry name" value="Endo/exonu/phosph_ase_sf"/>
</dbReference>
<keyword evidence="3" id="KW-0255">Endonuclease</keyword>
<accession>A0A5E4MJK1</accession>
<evidence type="ECO:0000313" key="4">
    <source>
        <dbReference type="Proteomes" id="UP000325440"/>
    </source>
</evidence>
<gene>
    <name evidence="3" type="ORF">CINCED_3A010527</name>
</gene>
<feature type="compositionally biased region" description="Acidic residues" evidence="1">
    <location>
        <begin position="60"/>
        <end position="77"/>
    </location>
</feature>
<dbReference type="Proteomes" id="UP000325440">
    <property type="component" value="Unassembled WGS sequence"/>
</dbReference>
<dbReference type="Gene3D" id="3.60.10.10">
    <property type="entry name" value="Endonuclease/exonuclease/phosphatase"/>
    <property type="match status" value="1"/>
</dbReference>
<dbReference type="AlphaFoldDB" id="A0A5E4MJK1"/>
<feature type="region of interest" description="Disordered" evidence="1">
    <location>
        <begin position="1"/>
        <end position="87"/>
    </location>
</feature>
<feature type="compositionally biased region" description="Low complexity" evidence="1">
    <location>
        <begin position="78"/>
        <end position="87"/>
    </location>
</feature>
<keyword evidence="3" id="KW-0540">Nuclease</keyword>
<keyword evidence="3" id="KW-0378">Hydrolase</keyword>